<dbReference type="Gene3D" id="1.20.58.1030">
    <property type="match status" value="1"/>
</dbReference>
<dbReference type="GO" id="GO:0006261">
    <property type="term" value="P:DNA-templated DNA replication"/>
    <property type="evidence" value="ECO:0007669"/>
    <property type="project" value="InterPro"/>
</dbReference>
<evidence type="ECO:0000259" key="4">
    <source>
        <dbReference type="Pfam" id="PF05916"/>
    </source>
</evidence>
<comment type="caution">
    <text evidence="5">The sequence shown here is derived from an EMBL/GenBank/DDBJ whole genome shotgun (WGS) entry which is preliminary data.</text>
</comment>
<dbReference type="EMBL" id="JAAMPI010000263">
    <property type="protein sequence ID" value="KAF4633400.1"/>
    <property type="molecule type" value="Genomic_DNA"/>
</dbReference>
<dbReference type="InterPro" id="IPR008591">
    <property type="entry name" value="GINS_Sld5"/>
</dbReference>
<evidence type="ECO:0000256" key="3">
    <source>
        <dbReference type="ARBA" id="ARBA00023242"/>
    </source>
</evidence>
<evidence type="ECO:0000313" key="5">
    <source>
        <dbReference type="EMBL" id="KAF4633400.1"/>
    </source>
</evidence>
<dbReference type="Pfam" id="PF05916">
    <property type="entry name" value="Sld5"/>
    <property type="match status" value="1"/>
</dbReference>
<keyword evidence="3" id="KW-0539">Nucleus</keyword>
<dbReference type="InterPro" id="IPR021151">
    <property type="entry name" value="GINS_A"/>
</dbReference>
<feature type="domain" description="GINS subunit" evidence="4">
    <location>
        <begin position="7"/>
        <end position="54"/>
    </location>
</feature>
<organism evidence="5 6">
    <name type="scientific">Cudoniella acicularis</name>
    <dbReference type="NCBI Taxonomy" id="354080"/>
    <lineage>
        <taxon>Eukaryota</taxon>
        <taxon>Fungi</taxon>
        <taxon>Dikarya</taxon>
        <taxon>Ascomycota</taxon>
        <taxon>Pezizomycotina</taxon>
        <taxon>Leotiomycetes</taxon>
        <taxon>Helotiales</taxon>
        <taxon>Tricladiaceae</taxon>
        <taxon>Cudoniella</taxon>
    </lineage>
</organism>
<sequence>MTGDEDPKTNFSLIIIQTEVERWKFLMRSYLRSRIAKIDKHALYYLSTPSLRFRMTAFPEKMRDLNDNVMGQDMIGGPDEQGGVFVRGLGARDGSGEGTVVVRSHGRDKDLEIGVKRREVVVARWADVREQVEDGEWSLFEGRLMRCDVVYKNEHERQLRRCHYQFSKTQIPDTSSDPTTNLCPPHKLTLPRPKHIPNKHAIMILEVLAICGVEYKTRWSMT</sequence>
<evidence type="ECO:0000256" key="1">
    <source>
        <dbReference type="ARBA" id="ARBA00004123"/>
    </source>
</evidence>
<protein>
    <recommendedName>
        <fullName evidence="4">GINS subunit domain-containing protein</fullName>
    </recommendedName>
</protein>
<reference evidence="5 6" key="1">
    <citation type="submission" date="2020-03" db="EMBL/GenBank/DDBJ databases">
        <title>Draft Genome Sequence of Cudoniella acicularis.</title>
        <authorList>
            <person name="Buettner E."/>
            <person name="Kellner H."/>
        </authorList>
    </citation>
    <scope>NUCLEOTIDE SEQUENCE [LARGE SCALE GENOMIC DNA]</scope>
    <source>
        <strain evidence="5 6">DSM 108380</strain>
    </source>
</reference>
<dbReference type="PANTHER" id="PTHR21206:SF0">
    <property type="entry name" value="DNA REPLICATION COMPLEX GINS PROTEIN SLD5"/>
    <property type="match status" value="1"/>
</dbReference>
<dbReference type="PANTHER" id="PTHR21206">
    <property type="entry name" value="SLD5 PROTEIN"/>
    <property type="match status" value="1"/>
</dbReference>
<accession>A0A8H4RR22</accession>
<dbReference type="OrthoDB" id="338231at2759"/>
<dbReference type="Proteomes" id="UP000566819">
    <property type="component" value="Unassembled WGS sequence"/>
</dbReference>
<dbReference type="InterPro" id="IPR036224">
    <property type="entry name" value="GINS_bundle-like_dom_sf"/>
</dbReference>
<evidence type="ECO:0000313" key="6">
    <source>
        <dbReference type="Proteomes" id="UP000566819"/>
    </source>
</evidence>
<dbReference type="GO" id="GO:0000727">
    <property type="term" value="P:double-strand break repair via break-induced replication"/>
    <property type="evidence" value="ECO:0007669"/>
    <property type="project" value="TreeGrafter"/>
</dbReference>
<dbReference type="AlphaFoldDB" id="A0A8H4RR22"/>
<dbReference type="GO" id="GO:0000811">
    <property type="term" value="C:GINS complex"/>
    <property type="evidence" value="ECO:0007669"/>
    <property type="project" value="TreeGrafter"/>
</dbReference>
<keyword evidence="2" id="KW-0235">DNA replication</keyword>
<gene>
    <name evidence="5" type="ORF">G7Y89_g4719</name>
</gene>
<dbReference type="SUPFAM" id="SSF158573">
    <property type="entry name" value="GINS helical bundle-like"/>
    <property type="match status" value="1"/>
</dbReference>
<keyword evidence="6" id="KW-1185">Reference proteome</keyword>
<comment type="subcellular location">
    <subcellularLocation>
        <location evidence="1">Nucleus</location>
    </subcellularLocation>
</comment>
<proteinExistence type="predicted"/>
<name>A0A8H4RR22_9HELO</name>
<evidence type="ECO:0000256" key="2">
    <source>
        <dbReference type="ARBA" id="ARBA00022705"/>
    </source>
</evidence>